<geneLocation type="plasmid" evidence="1">
    <name>1</name>
</geneLocation>
<sequence length="151" mass="16715">MTDSASVRVAETGDVYTISLDTLRGIKVRRDMEMVRKVMLAIEAKTDLTPREIKIDGEDDLVVGHHIELLFAAGMIDGLESRVIGRPYAFILVRDLTWEGHDFVASLKNDTVWNQLKTKLSAAELASLPLSVIKSVATAAVEHWAKTRLGL</sequence>
<organism evidence="2 3">
    <name type="scientific">Rhodoplanes serenus</name>
    <dbReference type="NCBI Taxonomy" id="200615"/>
    <lineage>
        <taxon>Bacteria</taxon>
        <taxon>Pseudomonadati</taxon>
        <taxon>Pseudomonadota</taxon>
        <taxon>Alphaproteobacteria</taxon>
        <taxon>Hyphomicrobiales</taxon>
        <taxon>Nitrobacteraceae</taxon>
        <taxon>Rhodoplanes</taxon>
    </lineage>
</organism>
<dbReference type="RefSeq" id="WP_129608053.1">
    <property type="nucleotide sequence ID" value="NZ_LR026982.1"/>
</dbReference>
<dbReference type="Pfam" id="PF10711">
    <property type="entry name" value="DUF2513"/>
    <property type="match status" value="1"/>
</dbReference>
<evidence type="ECO:0008006" key="4">
    <source>
        <dbReference type="Google" id="ProtNLM"/>
    </source>
</evidence>
<protein>
    <recommendedName>
        <fullName evidence="4">DUF2513 domain-containing protein</fullName>
    </recommendedName>
</protein>
<gene>
    <name evidence="2" type="ORF">RHODGE_RHODGE_01029</name>
    <name evidence="1" type="ORF">RHODPL_RHODPL_00026</name>
</gene>
<evidence type="ECO:0000313" key="2">
    <source>
        <dbReference type="EMBL" id="VCU07879.1"/>
    </source>
</evidence>
<keyword evidence="3" id="KW-1185">Reference proteome</keyword>
<evidence type="ECO:0000313" key="3">
    <source>
        <dbReference type="Proteomes" id="UP000289200"/>
    </source>
</evidence>
<dbReference type="EMBL" id="UWOC01000077">
    <property type="protein sequence ID" value="VCU07879.1"/>
    <property type="molecule type" value="Genomic_DNA"/>
</dbReference>
<name>A0A3S4F6A9_9BRAD</name>
<dbReference type="EMBL" id="LR026982">
    <property type="protein sequence ID" value="VCU06578.1"/>
    <property type="molecule type" value="Genomic_DNA"/>
</dbReference>
<evidence type="ECO:0000313" key="1">
    <source>
        <dbReference type="EMBL" id="VCU06578.1"/>
    </source>
</evidence>
<reference evidence="2" key="1">
    <citation type="submission" date="2018-10" db="EMBL/GenBank/DDBJ databases">
        <authorList>
            <person name="Peiro R."/>
            <person name="Begona"/>
            <person name="Cbmso G."/>
            <person name="Lopez M."/>
            <person name="Gonzalez S."/>
            <person name="Sacristan E."/>
            <person name="Castillo E."/>
        </authorList>
    </citation>
    <scope>NUCLEOTIDE SEQUENCE</scope>
    <source>
        <strain evidence="2">Rhod_genome</strain>
        <strain evidence="1">Rhod_plasmid</strain>
        <plasmid evidence="1">1</plasmid>
    </source>
</reference>
<dbReference type="OrthoDB" id="6960201at2"/>
<dbReference type="Proteomes" id="UP000289200">
    <property type="component" value="Unassembled WGS sequence"/>
</dbReference>
<dbReference type="InterPro" id="IPR019650">
    <property type="entry name" value="DUF2513"/>
</dbReference>
<accession>A0A3S4F6A9</accession>
<reference evidence="3" key="2">
    <citation type="submission" date="2018-10" db="EMBL/GenBank/DDBJ databases">
        <authorList>
            <person name="Peiro R."/>
            <person name="Begona"/>
            <person name="Cbmso G."/>
            <person name="Lopez M."/>
            <person name="Gonzalez S."/>
            <person name="Sacristan E."/>
            <person name="Castillo E."/>
        </authorList>
    </citation>
    <scope>NUCLEOTIDE SEQUENCE [LARGE SCALE GENOMIC DNA]</scope>
</reference>
<proteinExistence type="predicted"/>
<dbReference type="AlphaFoldDB" id="A0A3S4F6A9"/>
<keyword evidence="1" id="KW-0614">Plasmid</keyword>